<feature type="domain" description="GYF" evidence="7">
    <location>
        <begin position="4"/>
        <end position="49"/>
    </location>
</feature>
<evidence type="ECO:0000313" key="8">
    <source>
        <dbReference type="EMBL" id="QFQ12371.1"/>
    </source>
</evidence>
<name>A0A5P8E5X7_9BACT</name>
<feature type="region of interest" description="Disordered" evidence="5">
    <location>
        <begin position="57"/>
        <end position="85"/>
    </location>
</feature>
<dbReference type="Proteomes" id="UP000249375">
    <property type="component" value="Chromosome"/>
</dbReference>
<feature type="compositionally biased region" description="Pro residues" evidence="5">
    <location>
        <begin position="57"/>
        <end position="77"/>
    </location>
</feature>
<keyword evidence="3 6" id="KW-1133">Transmembrane helix</keyword>
<evidence type="ECO:0000256" key="3">
    <source>
        <dbReference type="ARBA" id="ARBA00022989"/>
    </source>
</evidence>
<gene>
    <name evidence="8" type="ORF">C7Y71_004720</name>
</gene>
<proteinExistence type="predicted"/>
<keyword evidence="9" id="KW-1185">Reference proteome</keyword>
<evidence type="ECO:0000256" key="5">
    <source>
        <dbReference type="SAM" id="MobiDB-lite"/>
    </source>
</evidence>
<evidence type="ECO:0000256" key="1">
    <source>
        <dbReference type="ARBA" id="ARBA00004370"/>
    </source>
</evidence>
<dbReference type="AlphaFoldDB" id="A0A5P8E5X7"/>
<reference evidence="8 9" key="1">
    <citation type="submission" date="2018-11" db="EMBL/GenBank/DDBJ databases">
        <authorList>
            <person name="Na S.W."/>
            <person name="Baik M."/>
        </authorList>
    </citation>
    <scope>NUCLEOTIDE SEQUENCE [LARGE SCALE GENOMIC DNA]</scope>
    <source>
        <strain evidence="8 9">E39</strain>
    </source>
</reference>
<keyword evidence="2 6" id="KW-0812">Transmembrane</keyword>
<keyword evidence="4 6" id="KW-0472">Membrane</keyword>
<evidence type="ECO:0000256" key="4">
    <source>
        <dbReference type="ARBA" id="ARBA00023136"/>
    </source>
</evidence>
<dbReference type="OrthoDB" id="9815705at2"/>
<dbReference type="GO" id="GO:0016020">
    <property type="term" value="C:membrane"/>
    <property type="evidence" value="ECO:0007669"/>
    <property type="project" value="UniProtKB-SubCell"/>
</dbReference>
<organism evidence="8 9">
    <name type="scientific">Pseudoprevotella muciniphila</name>
    <dbReference type="NCBI Taxonomy" id="2133944"/>
    <lineage>
        <taxon>Bacteria</taxon>
        <taxon>Pseudomonadati</taxon>
        <taxon>Bacteroidota</taxon>
        <taxon>Bacteroidia</taxon>
        <taxon>Bacteroidales</taxon>
        <taxon>Prevotellaceae</taxon>
        <taxon>Pseudoprevotella</taxon>
    </lineage>
</organism>
<feature type="transmembrane region" description="Helical" evidence="6">
    <location>
        <begin position="119"/>
        <end position="141"/>
    </location>
</feature>
<evidence type="ECO:0000259" key="7">
    <source>
        <dbReference type="Pfam" id="PF14237"/>
    </source>
</evidence>
<dbReference type="Pfam" id="PF04505">
    <property type="entry name" value="CD225"/>
    <property type="match status" value="1"/>
</dbReference>
<sequence>MEQYYYVKDGQRLGPIVPEQFAASGVTGETLVWTQGMTDWKAASTIPELAAYLSMAPVPPPYEPEPQPQVQPQPQPQPQSYGYGQGGYNQGGYNQGGYGGQMYGAAGQPSYTPPPGNNMVWAILTTLFCCLPFGIVSIVYASKVDNLWAMGNHQAALDAKRKSKNWAIAAAVSALVVTILYVILIVVMGVGHAGAASYSSGW</sequence>
<dbReference type="KEGG" id="alq:C7Y71_004720"/>
<protein>
    <submittedName>
        <fullName evidence="8">DUF4339 domain-containing protein</fullName>
    </submittedName>
</protein>
<evidence type="ECO:0000313" key="9">
    <source>
        <dbReference type="Proteomes" id="UP000249375"/>
    </source>
</evidence>
<evidence type="ECO:0000256" key="2">
    <source>
        <dbReference type="ARBA" id="ARBA00022692"/>
    </source>
</evidence>
<dbReference type="PANTHER" id="PTHR14948:SF25">
    <property type="entry name" value="DUF4190 DOMAIN-CONTAINING PROTEIN"/>
    <property type="match status" value="1"/>
</dbReference>
<dbReference type="InterPro" id="IPR007593">
    <property type="entry name" value="CD225/Dispanin_fam"/>
</dbReference>
<accession>A0A5P8E5X7</accession>
<dbReference type="Pfam" id="PF14237">
    <property type="entry name" value="GYF_2"/>
    <property type="match status" value="1"/>
</dbReference>
<feature type="transmembrane region" description="Helical" evidence="6">
    <location>
        <begin position="166"/>
        <end position="190"/>
    </location>
</feature>
<dbReference type="InterPro" id="IPR025640">
    <property type="entry name" value="GYF_2"/>
</dbReference>
<dbReference type="InterPro" id="IPR051423">
    <property type="entry name" value="CD225/Dispanin"/>
</dbReference>
<dbReference type="RefSeq" id="WP_111897236.1">
    <property type="nucleotide sequence ID" value="NZ_CP033459.1"/>
</dbReference>
<dbReference type="EMBL" id="CP033459">
    <property type="protein sequence ID" value="QFQ12371.1"/>
    <property type="molecule type" value="Genomic_DNA"/>
</dbReference>
<comment type="subcellular location">
    <subcellularLocation>
        <location evidence="1">Membrane</location>
    </subcellularLocation>
</comment>
<dbReference type="PANTHER" id="PTHR14948">
    <property type="entry name" value="NG5"/>
    <property type="match status" value="1"/>
</dbReference>
<evidence type="ECO:0000256" key="6">
    <source>
        <dbReference type="SAM" id="Phobius"/>
    </source>
</evidence>